<accession>A0AC34F5Y9</accession>
<reference evidence="2" key="1">
    <citation type="submission" date="2022-11" db="UniProtKB">
        <authorList>
            <consortium name="WormBaseParasite"/>
        </authorList>
    </citation>
    <scope>IDENTIFICATION</scope>
</reference>
<name>A0AC34F5Y9_9BILA</name>
<evidence type="ECO:0000313" key="2">
    <source>
        <dbReference type="WBParaSite" id="ES5_v2.g12637.t1"/>
    </source>
</evidence>
<dbReference type="WBParaSite" id="ES5_v2.g12637.t1">
    <property type="protein sequence ID" value="ES5_v2.g12637.t1"/>
    <property type="gene ID" value="ES5_v2.g12637"/>
</dbReference>
<dbReference type="Proteomes" id="UP000887579">
    <property type="component" value="Unplaced"/>
</dbReference>
<protein>
    <submittedName>
        <fullName evidence="2">Uncharacterized protein</fullName>
    </submittedName>
</protein>
<proteinExistence type="predicted"/>
<sequence>MNCHMKFKIIWACLGISAGILAGGTFAAEYKNYVAASIAFFSSICAGYLLYIHISYHKRHFHSWPQQNITAIIIINWILAALGLIGMVISLVIAGLKHQTLTHDGLMNTNCSNEYPSSSNESITKSYGSVEGNIKNNNKLSPTQIV</sequence>
<organism evidence="1 2">
    <name type="scientific">Panagrolaimus sp. ES5</name>
    <dbReference type="NCBI Taxonomy" id="591445"/>
    <lineage>
        <taxon>Eukaryota</taxon>
        <taxon>Metazoa</taxon>
        <taxon>Ecdysozoa</taxon>
        <taxon>Nematoda</taxon>
        <taxon>Chromadorea</taxon>
        <taxon>Rhabditida</taxon>
        <taxon>Tylenchina</taxon>
        <taxon>Panagrolaimomorpha</taxon>
        <taxon>Panagrolaimoidea</taxon>
        <taxon>Panagrolaimidae</taxon>
        <taxon>Panagrolaimus</taxon>
    </lineage>
</organism>
<evidence type="ECO:0000313" key="1">
    <source>
        <dbReference type="Proteomes" id="UP000887579"/>
    </source>
</evidence>